<name>A0A9W8MJ49_9AGAR</name>
<protein>
    <submittedName>
        <fullName evidence="1">Uncharacterized protein</fullName>
    </submittedName>
</protein>
<feature type="non-terminal residue" evidence="1">
    <location>
        <position position="101"/>
    </location>
</feature>
<dbReference type="OrthoDB" id="366230at2759"/>
<keyword evidence="2" id="KW-1185">Reference proteome</keyword>
<organism evidence="1 2">
    <name type="scientific">Candolleomyces eurysporus</name>
    <dbReference type="NCBI Taxonomy" id="2828524"/>
    <lineage>
        <taxon>Eukaryota</taxon>
        <taxon>Fungi</taxon>
        <taxon>Dikarya</taxon>
        <taxon>Basidiomycota</taxon>
        <taxon>Agaricomycotina</taxon>
        <taxon>Agaricomycetes</taxon>
        <taxon>Agaricomycetidae</taxon>
        <taxon>Agaricales</taxon>
        <taxon>Agaricineae</taxon>
        <taxon>Psathyrellaceae</taxon>
        <taxon>Candolleomyces</taxon>
    </lineage>
</organism>
<comment type="caution">
    <text evidence="1">The sequence shown here is derived from an EMBL/GenBank/DDBJ whole genome shotgun (WGS) entry which is preliminary data.</text>
</comment>
<accession>A0A9W8MJ49</accession>
<sequence length="101" mass="11016">MCEIRMPSLSHLFANVEAMVKAEANVDFLGRGLNRLQWDHKEGRRAALGGSDFPLYIYDIGGMALPRETEWADLQRVIAGMVGGGQADGAVDDPSKIINGR</sequence>
<reference evidence="1" key="1">
    <citation type="submission" date="2022-06" db="EMBL/GenBank/DDBJ databases">
        <title>Genome Sequence of Candolleomyces eurysporus.</title>
        <authorList>
            <person name="Buettner E."/>
        </authorList>
    </citation>
    <scope>NUCLEOTIDE SEQUENCE</scope>
    <source>
        <strain evidence="1">VTCC 930004</strain>
    </source>
</reference>
<evidence type="ECO:0000313" key="1">
    <source>
        <dbReference type="EMBL" id="KAJ2930444.1"/>
    </source>
</evidence>
<gene>
    <name evidence="1" type="ORF">H1R20_g6648</name>
</gene>
<dbReference type="AlphaFoldDB" id="A0A9W8MJ49"/>
<dbReference type="EMBL" id="JANBPK010000840">
    <property type="protein sequence ID" value="KAJ2930444.1"/>
    <property type="molecule type" value="Genomic_DNA"/>
</dbReference>
<proteinExistence type="predicted"/>
<dbReference type="Proteomes" id="UP001140091">
    <property type="component" value="Unassembled WGS sequence"/>
</dbReference>
<evidence type="ECO:0000313" key="2">
    <source>
        <dbReference type="Proteomes" id="UP001140091"/>
    </source>
</evidence>